<organism evidence="1 2">
    <name type="scientific">Mesorhizobium marinum</name>
    <dbReference type="NCBI Taxonomy" id="3228790"/>
    <lineage>
        <taxon>Bacteria</taxon>
        <taxon>Pseudomonadati</taxon>
        <taxon>Pseudomonadota</taxon>
        <taxon>Alphaproteobacteria</taxon>
        <taxon>Hyphomicrobiales</taxon>
        <taxon>Phyllobacteriaceae</taxon>
        <taxon>Mesorhizobium</taxon>
    </lineage>
</organism>
<protein>
    <submittedName>
        <fullName evidence="1">Uncharacterized protein</fullName>
    </submittedName>
</protein>
<evidence type="ECO:0000313" key="2">
    <source>
        <dbReference type="Proteomes" id="UP001556196"/>
    </source>
</evidence>
<evidence type="ECO:0000313" key="1">
    <source>
        <dbReference type="EMBL" id="MEW9807052.1"/>
    </source>
</evidence>
<proteinExistence type="predicted"/>
<dbReference type="EMBL" id="JBFOCI010000004">
    <property type="protein sequence ID" value="MEW9807052.1"/>
    <property type="molecule type" value="Genomic_DNA"/>
</dbReference>
<name>A0ABV3R3B7_9HYPH</name>
<dbReference type="Proteomes" id="UP001556196">
    <property type="component" value="Unassembled WGS sequence"/>
</dbReference>
<accession>A0ABV3R3B7</accession>
<dbReference type="RefSeq" id="WP_367724213.1">
    <property type="nucleotide sequence ID" value="NZ_JBFOCH010000041.1"/>
</dbReference>
<gene>
    <name evidence="1" type="ORF">ABUE31_13755</name>
</gene>
<comment type="caution">
    <text evidence="1">The sequence shown here is derived from an EMBL/GenBank/DDBJ whole genome shotgun (WGS) entry which is preliminary data.</text>
</comment>
<reference evidence="1 2" key="1">
    <citation type="submission" date="2024-06" db="EMBL/GenBank/DDBJ databases">
        <authorList>
            <person name="Tuo L."/>
        </authorList>
    </citation>
    <scope>NUCLEOTIDE SEQUENCE [LARGE SCALE GENOMIC DNA]</scope>
    <source>
        <strain evidence="1 2">ZMM04-5</strain>
    </source>
</reference>
<keyword evidence="2" id="KW-1185">Reference proteome</keyword>
<sequence>MLIREPVVQKPKNAIRHSSYETECREALKPHLDSIIDLAVKAGWDRKMASFSLMYLAAKTTRTA</sequence>